<gene>
    <name evidence="4" type="ORF">WJX72_009604</name>
</gene>
<dbReference type="PANTHER" id="PTHR39757">
    <property type="match status" value="1"/>
</dbReference>
<dbReference type="Pfam" id="PF05834">
    <property type="entry name" value="Lycopene_cycl"/>
    <property type="match status" value="1"/>
</dbReference>
<evidence type="ECO:0000256" key="2">
    <source>
        <dbReference type="ARBA" id="ARBA00006599"/>
    </source>
</evidence>
<evidence type="ECO:0000313" key="4">
    <source>
        <dbReference type="EMBL" id="KAK9814677.1"/>
    </source>
</evidence>
<accession>A0AAW1Q2V1</accession>
<name>A0AAW1Q2V1_9CHLO</name>
<comment type="caution">
    <text evidence="4">The sequence shown here is derived from an EMBL/GenBank/DDBJ whole genome shotgun (WGS) entry which is preliminary data.</text>
</comment>
<dbReference type="Proteomes" id="UP001489004">
    <property type="component" value="Unassembled WGS sequence"/>
</dbReference>
<reference evidence="4 5" key="1">
    <citation type="journal article" date="2024" name="Nat. Commun.">
        <title>Phylogenomics reveals the evolutionary origins of lichenization in chlorophyte algae.</title>
        <authorList>
            <person name="Puginier C."/>
            <person name="Libourel C."/>
            <person name="Otte J."/>
            <person name="Skaloud P."/>
            <person name="Haon M."/>
            <person name="Grisel S."/>
            <person name="Petersen M."/>
            <person name="Berrin J.G."/>
            <person name="Delaux P.M."/>
            <person name="Dal Grande F."/>
            <person name="Keller J."/>
        </authorList>
    </citation>
    <scope>NUCLEOTIDE SEQUENCE [LARGE SCALE GENOMIC DNA]</scope>
    <source>
        <strain evidence="4 5">SAG 2043</strain>
    </source>
</reference>
<keyword evidence="5" id="KW-1185">Reference proteome</keyword>
<dbReference type="GO" id="GO:0016860">
    <property type="term" value="F:intramolecular oxidoreductase activity"/>
    <property type="evidence" value="ECO:0007669"/>
    <property type="project" value="UniProtKB-ARBA"/>
</dbReference>
<proteinExistence type="inferred from homology"/>
<dbReference type="EMBL" id="JALJOR010000007">
    <property type="protein sequence ID" value="KAK9814677.1"/>
    <property type="molecule type" value="Genomic_DNA"/>
</dbReference>
<comment type="similarity">
    <text evidence="2">Belongs to the lycopene cyclase family.</text>
</comment>
<organism evidence="4 5">
    <name type="scientific">[Myrmecia] bisecta</name>
    <dbReference type="NCBI Taxonomy" id="41462"/>
    <lineage>
        <taxon>Eukaryota</taxon>
        <taxon>Viridiplantae</taxon>
        <taxon>Chlorophyta</taxon>
        <taxon>core chlorophytes</taxon>
        <taxon>Trebouxiophyceae</taxon>
        <taxon>Trebouxiales</taxon>
        <taxon>Trebouxiaceae</taxon>
        <taxon>Myrmecia</taxon>
    </lineage>
</organism>
<dbReference type="PRINTS" id="PR00420">
    <property type="entry name" value="RNGMNOXGNASE"/>
</dbReference>
<dbReference type="NCBIfam" id="TIGR01790">
    <property type="entry name" value="carotene-cycl"/>
    <property type="match status" value="1"/>
</dbReference>
<evidence type="ECO:0000256" key="1">
    <source>
        <dbReference type="ARBA" id="ARBA00004829"/>
    </source>
</evidence>
<dbReference type="Gene3D" id="3.50.50.60">
    <property type="entry name" value="FAD/NAD(P)-binding domain"/>
    <property type="match status" value="1"/>
</dbReference>
<dbReference type="InterPro" id="IPR036188">
    <property type="entry name" value="FAD/NAD-bd_sf"/>
</dbReference>
<evidence type="ECO:0000256" key="3">
    <source>
        <dbReference type="SAM" id="MobiDB-lite"/>
    </source>
</evidence>
<evidence type="ECO:0000313" key="5">
    <source>
        <dbReference type="Proteomes" id="UP001489004"/>
    </source>
</evidence>
<comment type="pathway">
    <text evidence="1">Carotenoid biosynthesis.</text>
</comment>
<dbReference type="GO" id="GO:0016705">
    <property type="term" value="F:oxidoreductase activity, acting on paired donors, with incorporation or reduction of molecular oxygen"/>
    <property type="evidence" value="ECO:0007669"/>
    <property type="project" value="InterPro"/>
</dbReference>
<sequence length="534" mass="57770">MLAVREVVAAPEVRDDSEDAHNQVVREGSYEAPLVQRQASKQDPEQPKIASVLAPFKPATTVADVCVVGCGPAGLALSAELAAQGLAVALVGHDAPFVNNYGVWQDEFEELGLSHTLDVTWSDALCYFGEGQEVRVGRAYGRVCRRRLREHLLQKCQASGVQFLAGEVVDIDADNNATSSQLQLADGTLIKSRLITIAAGAAAGKFLQYEDPAPTVAAQTAYGIEAEVEGYNGVYDSSALLFMDFRRHHTGLWPNSAHRLTPGEHPASGEGLWGTFQEVPTFLYAMPISPGRVFLEETCLVAKPPLPFGTIKRRLERRLEAMGIKVKRIVEEEWSYIPVGGPLPLRNQPITAFGAAANLVHPATGYSIARSLREAPGLAQEVAAVLSTQQKVGAISLHVWEALWPQEKRRQAAFHVFGMELLSQLDLGLTNKFFRTFFGLPDFYWRGFLASTLSSGQLIAFALITFATAPMGIKGKLMHHLMTDPAGKYLVRNYAGLQAANDQASSSSSEAQAAAMLLMVAAAAALGTQTLEQL</sequence>
<dbReference type="InterPro" id="IPR010108">
    <property type="entry name" value="Lycopene_cyclase_b/e"/>
</dbReference>
<dbReference type="AlphaFoldDB" id="A0AAW1Q2V1"/>
<evidence type="ECO:0008006" key="6">
    <source>
        <dbReference type="Google" id="ProtNLM"/>
    </source>
</evidence>
<protein>
    <recommendedName>
        <fullName evidence="6">Lycopene epsilon cyclase</fullName>
    </recommendedName>
</protein>
<dbReference type="GO" id="GO:0016117">
    <property type="term" value="P:carotenoid biosynthetic process"/>
    <property type="evidence" value="ECO:0007669"/>
    <property type="project" value="InterPro"/>
</dbReference>
<dbReference type="SUPFAM" id="SSF51905">
    <property type="entry name" value="FAD/NAD(P)-binding domain"/>
    <property type="match status" value="1"/>
</dbReference>
<feature type="region of interest" description="Disordered" evidence="3">
    <location>
        <begin position="10"/>
        <end position="43"/>
    </location>
</feature>
<dbReference type="PANTHER" id="PTHR39757:SF3">
    <property type="entry name" value="LYCOPENE EPSILON CYCLASE, CHLOROPLASTIC"/>
    <property type="match status" value="1"/>
</dbReference>